<feature type="transmembrane region" description="Helical" evidence="6">
    <location>
        <begin position="199"/>
        <end position="217"/>
    </location>
</feature>
<comment type="subcellular location">
    <subcellularLocation>
        <location evidence="1">Cell membrane</location>
        <topology evidence="1">Multi-pass membrane protein</topology>
    </subcellularLocation>
</comment>
<evidence type="ECO:0000256" key="1">
    <source>
        <dbReference type="ARBA" id="ARBA00004651"/>
    </source>
</evidence>
<protein>
    <submittedName>
        <fullName evidence="7">Simple sugar transport system permease protein</fullName>
    </submittedName>
</protein>
<evidence type="ECO:0000256" key="6">
    <source>
        <dbReference type="SAM" id="Phobius"/>
    </source>
</evidence>
<keyword evidence="8" id="KW-1185">Reference proteome</keyword>
<organism evidence="7 8">
    <name type="scientific">Labrys wisconsinensis</name>
    <dbReference type="NCBI Taxonomy" id="425677"/>
    <lineage>
        <taxon>Bacteria</taxon>
        <taxon>Pseudomonadati</taxon>
        <taxon>Pseudomonadota</taxon>
        <taxon>Alphaproteobacteria</taxon>
        <taxon>Hyphomicrobiales</taxon>
        <taxon>Xanthobacteraceae</taxon>
        <taxon>Labrys</taxon>
    </lineage>
</organism>
<gene>
    <name evidence="7" type="ORF">QO011_001179</name>
</gene>
<dbReference type="CDD" id="cd06580">
    <property type="entry name" value="TM_PBP1_transp_TpRbsC_like"/>
    <property type="match status" value="1"/>
</dbReference>
<feature type="transmembrane region" description="Helical" evidence="6">
    <location>
        <begin position="95"/>
        <end position="116"/>
    </location>
</feature>
<feature type="transmembrane region" description="Helical" evidence="6">
    <location>
        <begin position="249"/>
        <end position="272"/>
    </location>
</feature>
<evidence type="ECO:0000256" key="2">
    <source>
        <dbReference type="ARBA" id="ARBA00022475"/>
    </source>
</evidence>
<dbReference type="PANTHER" id="PTHR43370">
    <property type="entry name" value="SUGAR ABC TRANSPORTER INTEGRAL MEMBRANE PROTEIN-RELATED"/>
    <property type="match status" value="1"/>
</dbReference>
<dbReference type="InterPro" id="IPR001851">
    <property type="entry name" value="ABC_transp_permease"/>
</dbReference>
<dbReference type="Proteomes" id="UP001242480">
    <property type="component" value="Unassembled WGS sequence"/>
</dbReference>
<keyword evidence="3 6" id="KW-0812">Transmembrane</keyword>
<dbReference type="PANTHER" id="PTHR43370:SF2">
    <property type="entry name" value="ABC TRANSPORTER PERMEASE PROTEIN"/>
    <property type="match status" value="1"/>
</dbReference>
<dbReference type="RefSeq" id="WP_307268913.1">
    <property type="nucleotide sequence ID" value="NZ_JAUSVX010000001.1"/>
</dbReference>
<evidence type="ECO:0000256" key="4">
    <source>
        <dbReference type="ARBA" id="ARBA00022989"/>
    </source>
</evidence>
<dbReference type="EMBL" id="JAUSVX010000001">
    <property type="protein sequence ID" value="MDQ0468184.1"/>
    <property type="molecule type" value="Genomic_DNA"/>
</dbReference>
<feature type="transmembrane region" description="Helical" evidence="6">
    <location>
        <begin position="66"/>
        <end position="89"/>
    </location>
</feature>
<keyword evidence="7" id="KW-0813">Transport</keyword>
<comment type="caution">
    <text evidence="7">The sequence shown here is derived from an EMBL/GenBank/DDBJ whole genome shotgun (WGS) entry which is preliminary data.</text>
</comment>
<feature type="transmembrane region" description="Helical" evidence="6">
    <location>
        <begin position="37"/>
        <end position="59"/>
    </location>
</feature>
<evidence type="ECO:0000256" key="3">
    <source>
        <dbReference type="ARBA" id="ARBA00022692"/>
    </source>
</evidence>
<keyword evidence="7" id="KW-0762">Sugar transport</keyword>
<name>A0ABU0J1R7_9HYPH</name>
<evidence type="ECO:0000313" key="8">
    <source>
        <dbReference type="Proteomes" id="UP001242480"/>
    </source>
</evidence>
<keyword evidence="2" id="KW-1003">Cell membrane</keyword>
<keyword evidence="5 6" id="KW-0472">Membrane</keyword>
<reference evidence="7 8" key="1">
    <citation type="submission" date="2023-07" db="EMBL/GenBank/DDBJ databases">
        <title>Genomic Encyclopedia of Type Strains, Phase IV (KMG-IV): sequencing the most valuable type-strain genomes for metagenomic binning, comparative biology and taxonomic classification.</title>
        <authorList>
            <person name="Goeker M."/>
        </authorList>
    </citation>
    <scope>NUCLEOTIDE SEQUENCE [LARGE SCALE GENOMIC DNA]</scope>
    <source>
        <strain evidence="7 8">DSM 19619</strain>
    </source>
</reference>
<accession>A0ABU0J1R7</accession>
<feature type="transmembrane region" description="Helical" evidence="6">
    <location>
        <begin position="153"/>
        <end position="169"/>
    </location>
</feature>
<dbReference type="Pfam" id="PF02653">
    <property type="entry name" value="BPD_transp_2"/>
    <property type="match status" value="1"/>
</dbReference>
<evidence type="ECO:0000256" key="5">
    <source>
        <dbReference type="ARBA" id="ARBA00023136"/>
    </source>
</evidence>
<sequence length="311" mass="31874">MSTAVDLAFLTTWLAAGVRLSGPLLLAALGEIYAERSGVVNVGVEGTILLGALASYLVAVSTGSPALGLLAAMAAALAASLFLGLFYVVVQANQVVVGVVFNILALGLASVIYRAATGDTPQFSSTPMIEPLAIPGLADLPVAGPVLFQQSPMLYATLALALVGGVVLFRTRFGLNLRAVGENPRAAAAAGLRVTRMRLVGVLLSGLGAGLAGGYLVLCQIGLFRETIVAGRGFIALAIVILGRWNPFAAIAAAFAFGAADALGLSMQLLALPVPPQLFIALPYLMTVIAISGLFGRARSPAALMQPYRDE</sequence>
<evidence type="ECO:0000313" key="7">
    <source>
        <dbReference type="EMBL" id="MDQ0468184.1"/>
    </source>
</evidence>
<proteinExistence type="predicted"/>
<feature type="transmembrane region" description="Helical" evidence="6">
    <location>
        <begin position="223"/>
        <end position="242"/>
    </location>
</feature>
<feature type="transmembrane region" description="Helical" evidence="6">
    <location>
        <begin position="278"/>
        <end position="296"/>
    </location>
</feature>
<keyword evidence="4 6" id="KW-1133">Transmembrane helix</keyword>